<evidence type="ECO:0000313" key="1">
    <source>
        <dbReference type="EMBL" id="CUN82879.1"/>
    </source>
</evidence>
<accession>A0A174A4Q0</accession>
<dbReference type="InterPro" id="IPR019271">
    <property type="entry name" value="DUF2284_metal-binding"/>
</dbReference>
<sequence>MNECTNKSKRKKKTMNTEKFEEFISQYPIFEYRILDTKDITIQERVRTICQEECERYDSTWACPPAVGTLQECEKKIKSYPQAVFFSSVAEVSDIMNMEEMLSTRRTHEDLTTEVGKYLNKEGYETYILSTESCDICEKCAYKEGKPCRYPDRMHPCLESHGVVVNEIVERESMEYNLGGNTILWFSMVLFR</sequence>
<protein>
    <submittedName>
        <fullName evidence="1">Predicted metal-binding protein</fullName>
    </submittedName>
</protein>
<name>A0A174A4Q0_9FIRM</name>
<dbReference type="AlphaFoldDB" id="A0A174A4Q0"/>
<evidence type="ECO:0000313" key="2">
    <source>
        <dbReference type="Proteomes" id="UP000095645"/>
    </source>
</evidence>
<dbReference type="Pfam" id="PF10050">
    <property type="entry name" value="DUF2284"/>
    <property type="match status" value="1"/>
</dbReference>
<dbReference type="Proteomes" id="UP000095645">
    <property type="component" value="Unassembled WGS sequence"/>
</dbReference>
<proteinExistence type="predicted"/>
<organism evidence="1 2">
    <name type="scientific">Blautia obeum</name>
    <dbReference type="NCBI Taxonomy" id="40520"/>
    <lineage>
        <taxon>Bacteria</taxon>
        <taxon>Bacillati</taxon>
        <taxon>Bacillota</taxon>
        <taxon>Clostridia</taxon>
        <taxon>Lachnospirales</taxon>
        <taxon>Lachnospiraceae</taxon>
        <taxon>Blautia</taxon>
    </lineage>
</organism>
<dbReference type="EMBL" id="CYZP01000008">
    <property type="protein sequence ID" value="CUN82879.1"/>
    <property type="molecule type" value="Genomic_DNA"/>
</dbReference>
<gene>
    <name evidence="1" type="ORF">ERS852476_01181</name>
</gene>
<reference evidence="1 2" key="1">
    <citation type="submission" date="2015-09" db="EMBL/GenBank/DDBJ databases">
        <authorList>
            <consortium name="Pathogen Informatics"/>
        </authorList>
    </citation>
    <scope>NUCLEOTIDE SEQUENCE [LARGE SCALE GENOMIC DNA]</scope>
    <source>
        <strain evidence="1 2">2789STDY5834861</strain>
    </source>
</reference>